<proteinExistence type="predicted"/>
<dbReference type="Proteomes" id="UP000007254">
    <property type="component" value="Chromosome"/>
</dbReference>
<evidence type="ECO:0000313" key="3">
    <source>
        <dbReference type="Proteomes" id="UP000007254"/>
    </source>
</evidence>
<dbReference type="Gene3D" id="1.25.40.10">
    <property type="entry name" value="Tetratricopeptide repeat domain"/>
    <property type="match status" value="1"/>
</dbReference>
<keyword evidence="1" id="KW-0812">Transmembrane</keyword>
<name>G0GE52_WINT7</name>
<keyword evidence="1" id="KW-0472">Membrane</keyword>
<dbReference type="InterPro" id="IPR011990">
    <property type="entry name" value="TPR-like_helical_dom_sf"/>
</dbReference>
<evidence type="ECO:0000313" key="2">
    <source>
        <dbReference type="EMBL" id="AEJ61405.1"/>
    </source>
</evidence>
<evidence type="ECO:0000256" key="1">
    <source>
        <dbReference type="SAM" id="Phobius"/>
    </source>
</evidence>
<dbReference type="HOGENOM" id="CLU_064306_0_0_12"/>
<keyword evidence="3" id="KW-1185">Reference proteome</keyword>
<protein>
    <submittedName>
        <fullName evidence="2">Uncharacterized protein</fullName>
    </submittedName>
</protein>
<reference evidence="2 3" key="1">
    <citation type="submission" date="2011-06" db="EMBL/GenBank/DDBJ databases">
        <title>The complete genome of Spirochaeta thermophila DSM 6578.</title>
        <authorList>
            <consortium name="US DOE Joint Genome Institute (JGI-PGF)"/>
            <person name="Lucas S."/>
            <person name="Lapidus A."/>
            <person name="Bruce D."/>
            <person name="Goodwin L."/>
            <person name="Pitluck S."/>
            <person name="Peters L."/>
            <person name="Kyrpides N."/>
            <person name="Mavromatis K."/>
            <person name="Ivanova N."/>
            <person name="Mikailova N."/>
            <person name="Pagani I."/>
            <person name="Chertkov O."/>
            <person name="Detter J.C."/>
            <person name="Tapia R."/>
            <person name="Han C."/>
            <person name="Land M."/>
            <person name="Hauser L."/>
            <person name="Markowitz V."/>
            <person name="Cheng J.-F."/>
            <person name="Hugenholtz P."/>
            <person name="Woyke T."/>
            <person name="Wu D."/>
            <person name="Spring S."/>
            <person name="Merkhoffer B."/>
            <person name="Schneider S."/>
            <person name="Klenk H.-P."/>
            <person name="Eisen J.A."/>
        </authorList>
    </citation>
    <scope>NUCLEOTIDE SEQUENCE [LARGE SCALE GENOMIC DNA]</scope>
    <source>
        <strain evidence="3">ATCC 700085 / DSM 6578 / Z-1203</strain>
    </source>
</reference>
<dbReference type="RefSeq" id="WP_014624750.1">
    <property type="nucleotide sequence ID" value="NC_017583.1"/>
</dbReference>
<organism evidence="2 3">
    <name type="scientific">Winmispira thermophila (strain ATCC 700085 / DSM 6578 / Z-1203)</name>
    <name type="common">Spirochaeta thermophila</name>
    <dbReference type="NCBI Taxonomy" id="869211"/>
    <lineage>
        <taxon>Bacteria</taxon>
        <taxon>Pseudomonadati</taxon>
        <taxon>Spirochaetota</taxon>
        <taxon>Spirochaetia</taxon>
        <taxon>Winmispirales</taxon>
        <taxon>Winmispiraceae</taxon>
        <taxon>Winmispira</taxon>
    </lineage>
</organism>
<feature type="transmembrane region" description="Helical" evidence="1">
    <location>
        <begin position="145"/>
        <end position="168"/>
    </location>
</feature>
<sequence length="364" mass="41900">MKESDLRMAQKLFSRRRYGDVIRLLEPLIFEYRESFTFYALLGLSCLHVGDYGGAETFLLRAHHLRPERPEIIHGLALIYLKRGDSSSAIQRWLEILEDHPHYAPARHALDMVRTCRTDDDLEDLITSPRFRKLFPRMRFHRRRLAPVLLLTSFAGILLIGGLIVFTIQGREREDALSPETRQILREIEAYNGALFSQEGEFRYVLTSREAQELLHEIQEALVAFDDNRARISINKILLSNVAPEVKKKVEGLIPHLHPPEFGTLKTRVGFAEVMKDPPLYAGVGIQWKGRISNLEVGPDAITFDFLVGYHTRRILEGIVPVEVPFPVTIDPERAYEIVGEIMIDERSPIGFLVRCHSLRWLED</sequence>
<gene>
    <name evidence="2" type="ordered locus">Spith_1133</name>
</gene>
<dbReference type="SUPFAM" id="SSF48452">
    <property type="entry name" value="TPR-like"/>
    <property type="match status" value="1"/>
</dbReference>
<dbReference type="AlphaFoldDB" id="G0GE52"/>
<dbReference type="EMBL" id="CP002903">
    <property type="protein sequence ID" value="AEJ61405.1"/>
    <property type="molecule type" value="Genomic_DNA"/>
</dbReference>
<dbReference type="STRING" id="869211.Spith_1133"/>
<dbReference type="OrthoDB" id="357238at2"/>
<accession>G0GE52</accession>
<dbReference type="KEGG" id="stq:Spith_1133"/>
<keyword evidence="1" id="KW-1133">Transmembrane helix</keyword>